<keyword evidence="7" id="KW-0472">Membrane</keyword>
<gene>
    <name evidence="9" type="ORF">M3M28_12430</name>
</gene>
<evidence type="ECO:0000256" key="4">
    <source>
        <dbReference type="ARBA" id="ARBA00022840"/>
    </source>
</evidence>
<keyword evidence="4 9" id="KW-0067">ATP-binding</keyword>
<evidence type="ECO:0000256" key="3">
    <source>
        <dbReference type="ARBA" id="ARBA00022741"/>
    </source>
</evidence>
<evidence type="ECO:0000259" key="8">
    <source>
        <dbReference type="PROSITE" id="PS50893"/>
    </source>
</evidence>
<dbReference type="InterPro" id="IPR027417">
    <property type="entry name" value="P-loop_NTPase"/>
</dbReference>
<keyword evidence="5" id="KW-1278">Translocase</keyword>
<dbReference type="Pfam" id="PF09383">
    <property type="entry name" value="NIL"/>
    <property type="match status" value="1"/>
</dbReference>
<reference evidence="9" key="1">
    <citation type="submission" date="2022-05" db="EMBL/GenBank/DDBJ databases">
        <title>Complete genome sequence of toluene-degrading Gulosibacter sediminis strain ACHW.36C.</title>
        <authorList>
            <person name="Wai A.C."/>
            <person name="Lai G.K."/>
            <person name="Griffin S.D."/>
            <person name="Leung F.C."/>
        </authorList>
    </citation>
    <scope>NUCLEOTIDE SEQUENCE [LARGE SCALE GENOMIC DNA]</scope>
    <source>
        <strain evidence="9">ACHW.36C</strain>
    </source>
</reference>
<dbReference type="SMART" id="SM00382">
    <property type="entry name" value="AAA"/>
    <property type="match status" value="1"/>
</dbReference>
<keyword evidence="1" id="KW-0813">Transport</keyword>
<dbReference type="Gene3D" id="3.30.70.260">
    <property type="match status" value="1"/>
</dbReference>
<dbReference type="InterPro" id="IPR003439">
    <property type="entry name" value="ABC_transporter-like_ATP-bd"/>
</dbReference>
<dbReference type="PROSITE" id="PS50893">
    <property type="entry name" value="ABC_TRANSPORTER_2"/>
    <property type="match status" value="1"/>
</dbReference>
<keyword evidence="2" id="KW-1003">Cell membrane</keyword>
<protein>
    <submittedName>
        <fullName evidence="9">Methionine ABC transporter ATP-binding protein</fullName>
    </submittedName>
</protein>
<dbReference type="InterPro" id="IPR045865">
    <property type="entry name" value="ACT-like_dom_sf"/>
</dbReference>
<dbReference type="Gene3D" id="3.40.50.300">
    <property type="entry name" value="P-loop containing nucleotide triphosphate hydrolases"/>
    <property type="match status" value="1"/>
</dbReference>
<keyword evidence="3" id="KW-0547">Nucleotide-binding</keyword>
<proteinExistence type="predicted"/>
<dbReference type="EMBL" id="CP097160">
    <property type="protein sequence ID" value="UQN14830.1"/>
    <property type="molecule type" value="Genomic_DNA"/>
</dbReference>
<feature type="domain" description="ABC transporter" evidence="8">
    <location>
        <begin position="4"/>
        <end position="246"/>
    </location>
</feature>
<evidence type="ECO:0000256" key="2">
    <source>
        <dbReference type="ARBA" id="ARBA00022475"/>
    </source>
</evidence>
<dbReference type="SUPFAM" id="SSF55021">
    <property type="entry name" value="ACT-like"/>
    <property type="match status" value="1"/>
</dbReference>
<accession>A0ABY4MYT1</accession>
<dbReference type="SMART" id="SM00930">
    <property type="entry name" value="NIL"/>
    <property type="match status" value="1"/>
</dbReference>
<dbReference type="InterPro" id="IPR041701">
    <property type="entry name" value="MetN_ABC"/>
</dbReference>
<dbReference type="GO" id="GO:0005524">
    <property type="term" value="F:ATP binding"/>
    <property type="evidence" value="ECO:0007669"/>
    <property type="project" value="UniProtKB-KW"/>
</dbReference>
<evidence type="ECO:0000256" key="1">
    <source>
        <dbReference type="ARBA" id="ARBA00022448"/>
    </source>
</evidence>
<keyword evidence="6" id="KW-0029">Amino-acid transport</keyword>
<evidence type="ECO:0000313" key="9">
    <source>
        <dbReference type="EMBL" id="UQN14830.1"/>
    </source>
</evidence>
<dbReference type="InterPro" id="IPR003593">
    <property type="entry name" value="AAA+_ATPase"/>
</dbReference>
<dbReference type="CDD" id="cd03258">
    <property type="entry name" value="ABC_MetN_methionine_transporter"/>
    <property type="match status" value="1"/>
</dbReference>
<dbReference type="PROSITE" id="PS00211">
    <property type="entry name" value="ABC_TRANSPORTER_1"/>
    <property type="match status" value="1"/>
</dbReference>
<dbReference type="SUPFAM" id="SSF52540">
    <property type="entry name" value="P-loop containing nucleoside triphosphate hydrolases"/>
    <property type="match status" value="1"/>
</dbReference>
<evidence type="ECO:0000256" key="6">
    <source>
        <dbReference type="ARBA" id="ARBA00022970"/>
    </source>
</evidence>
<dbReference type="InterPro" id="IPR018449">
    <property type="entry name" value="NIL_domain"/>
</dbReference>
<sequence length="353" mass="38127">MSMIRLRDVVKEYPAASRKDAPVRAVDGVSLDIERGSIYGVIGYSGAGKSTLVRLINALEPTSSGSIEIDGDEIVGLSEAKLQKVRTEIGMIFQQFNLFNSRNVAGNVAFPMKIAGIEKEARDKRVAELLDFVGLGARAKAYPDQLSGGQKQRVGIARALSTSPKILLADESTSALDPQTTSDVLDLLERVNRELGITIVVITHEMDVIKRLATHVAVMEHGKVVEHGELYRVFSNPEHAATKNFVSSVVPQVPEGKELDAIRARHQGKLITISVTDERASQHEVLGRLVRAGVEAELVFGGMHEITGRLFGHLTFALHGTDAQIAEAIAGVRELAEVTEIPDAAASNERAGE</sequence>
<organism evidence="9">
    <name type="scientific">Gulosibacter sediminis</name>
    <dbReference type="NCBI Taxonomy" id="1729695"/>
    <lineage>
        <taxon>Bacteria</taxon>
        <taxon>Bacillati</taxon>
        <taxon>Actinomycetota</taxon>
        <taxon>Actinomycetes</taxon>
        <taxon>Micrococcales</taxon>
        <taxon>Microbacteriaceae</taxon>
        <taxon>Gulosibacter</taxon>
    </lineage>
</organism>
<evidence type="ECO:0000256" key="5">
    <source>
        <dbReference type="ARBA" id="ARBA00022967"/>
    </source>
</evidence>
<dbReference type="PANTHER" id="PTHR43166">
    <property type="entry name" value="AMINO ACID IMPORT ATP-BINDING PROTEIN"/>
    <property type="match status" value="1"/>
</dbReference>
<evidence type="ECO:0000256" key="7">
    <source>
        <dbReference type="ARBA" id="ARBA00023136"/>
    </source>
</evidence>
<dbReference type="InterPro" id="IPR050086">
    <property type="entry name" value="MetN_ABC_transporter-like"/>
</dbReference>
<dbReference type="Pfam" id="PF00005">
    <property type="entry name" value="ABC_tran"/>
    <property type="match status" value="1"/>
</dbReference>
<dbReference type="InterPro" id="IPR017871">
    <property type="entry name" value="ABC_transporter-like_CS"/>
</dbReference>
<name>A0ABY4MYT1_9MICO</name>
<dbReference type="PANTHER" id="PTHR43166:SF30">
    <property type="entry name" value="METHIONINE IMPORT ATP-BINDING PROTEIN METN"/>
    <property type="match status" value="1"/>
</dbReference>